<dbReference type="InterPro" id="IPR005532">
    <property type="entry name" value="SUMF_dom"/>
</dbReference>
<dbReference type="EMBL" id="KE504163">
    <property type="protein sequence ID" value="EPS98617.1"/>
    <property type="molecule type" value="Genomic_DNA"/>
</dbReference>
<feature type="region of interest" description="Disordered" evidence="3">
    <location>
        <begin position="201"/>
        <end position="241"/>
    </location>
</feature>
<dbReference type="Pfam" id="PF10017">
    <property type="entry name" value="Methyltransf_33"/>
    <property type="match status" value="2"/>
</dbReference>
<reference evidence="6 7" key="1">
    <citation type="journal article" date="2012" name="Science">
        <title>The Paleozoic origin of enzymatic lignin decomposition reconstructed from 31 fungal genomes.</title>
        <authorList>
            <person name="Floudas D."/>
            <person name="Binder M."/>
            <person name="Riley R."/>
            <person name="Barry K."/>
            <person name="Blanchette R.A."/>
            <person name="Henrissat B."/>
            <person name="Martinez A.T."/>
            <person name="Otillar R."/>
            <person name="Spatafora J.W."/>
            <person name="Yadav J.S."/>
            <person name="Aerts A."/>
            <person name="Benoit I."/>
            <person name="Boyd A."/>
            <person name="Carlson A."/>
            <person name="Copeland A."/>
            <person name="Coutinho P.M."/>
            <person name="de Vries R.P."/>
            <person name="Ferreira P."/>
            <person name="Findley K."/>
            <person name="Foster B."/>
            <person name="Gaskell J."/>
            <person name="Glotzer D."/>
            <person name="Gorecki P."/>
            <person name="Heitman J."/>
            <person name="Hesse C."/>
            <person name="Hori C."/>
            <person name="Igarashi K."/>
            <person name="Jurgens J.A."/>
            <person name="Kallen N."/>
            <person name="Kersten P."/>
            <person name="Kohler A."/>
            <person name="Kuees U."/>
            <person name="Kumar T.K.A."/>
            <person name="Kuo A."/>
            <person name="LaButti K."/>
            <person name="Larrondo L.F."/>
            <person name="Lindquist E."/>
            <person name="Ling A."/>
            <person name="Lombard V."/>
            <person name="Lucas S."/>
            <person name="Lundell T."/>
            <person name="Martin R."/>
            <person name="McLaughlin D.J."/>
            <person name="Morgenstern I."/>
            <person name="Morin E."/>
            <person name="Murat C."/>
            <person name="Nagy L.G."/>
            <person name="Nolan M."/>
            <person name="Ohm R.A."/>
            <person name="Patyshakuliyeva A."/>
            <person name="Rokas A."/>
            <person name="Ruiz-Duenas F.J."/>
            <person name="Sabat G."/>
            <person name="Salamov A."/>
            <person name="Samejima M."/>
            <person name="Schmutz J."/>
            <person name="Slot J.C."/>
            <person name="St John F."/>
            <person name="Stenlid J."/>
            <person name="Sun H."/>
            <person name="Sun S."/>
            <person name="Syed K."/>
            <person name="Tsang A."/>
            <person name="Wiebenga A."/>
            <person name="Young D."/>
            <person name="Pisabarro A."/>
            <person name="Eastwood D.C."/>
            <person name="Martin F."/>
            <person name="Cullen D."/>
            <person name="Grigoriev I.V."/>
            <person name="Hibbett D.S."/>
        </authorList>
    </citation>
    <scope>NUCLEOTIDE SEQUENCE</scope>
    <source>
        <strain evidence="7">FP-58527</strain>
    </source>
</reference>
<dbReference type="PANTHER" id="PTHR43397:SF1">
    <property type="entry name" value="ERGOTHIONEINE BIOSYNTHESIS PROTEIN 1"/>
    <property type="match status" value="1"/>
</dbReference>
<evidence type="ECO:0000256" key="3">
    <source>
        <dbReference type="SAM" id="MobiDB-lite"/>
    </source>
</evidence>
<dbReference type="InterPro" id="IPR051128">
    <property type="entry name" value="EgtD_Methyltrsf_superfamily"/>
</dbReference>
<feature type="domain" description="Sulfatase-modifying factor enzyme-like" evidence="4">
    <location>
        <begin position="652"/>
        <end position="749"/>
    </location>
</feature>
<feature type="compositionally biased region" description="Low complexity" evidence="3">
    <location>
        <begin position="212"/>
        <end position="221"/>
    </location>
</feature>
<dbReference type="STRING" id="743788.S8E1F5"/>
<sequence length="865" mass="97207">MASAPANVDIINVRADTSISDGEDPIRDQIVAGLSQPEGERSLPTMLLYDEHGLRLYDDITTKVPEYYLFPAEEEILKNHADQIVRLMHAADDGKVKADEVVVELGAGALRKTSHVLSALAGLIPSTMSTPITYYALDLQERELARTLKELDASDIGAQIRGKISTRGLCATYDDGLKFIHEGGLEGRVDAGRASTRLAEQYKLDKPIRDASPSSNSDTSSGRASDDTMETPPSTPGAHSPLHLLFLGSSLGNFPRGDDAAFLQSLPLRPGSGDTLLLGLDHDNDPKDIETAYDDPQGVTEAFIMNGLKGASQALGDEDLFMANKWAYVGRYNTEQRRHEAFYKSLEDQNIVDPVNKVVYPFKADELLRIEVSHKYSDRDAYRLFLESNLRPIHRWTDSSSRYSLWLLERPPFLFAPLSSLSASGSEKRSPFSMPTLDEWQTMWNAWDFITQRMIPPSMLFQKPIDLRHICLFYMGHIPTFLSIHLSRLLGEPDTEPAYFKYIFERGIDPNVDDPTQCHSHSEVPTRDEDWPSVADILGFQSKVRQRIFKLYDDMKSGSVVLTRKIARVLFMTLEHEAFHAETLLYMLLQRAGTGTIPPSGFSPPAWSILAESWDRAPQPKTRAITLGSSTVILGHDDDEADDASTDVATHEFGWDNEHPRRQVEVGEFKIEWRPVTNGEFYAWYVDKGRDVVQLPASWVETDGEMQVRTFYGPVPIKIAWHWPITTSYDNLSTYASVKGGRIPTEPELRLFLDMFECGYEGGANIGFRNWHPIPSTTGGEADGRRGHNGGVFEWTSTVLEKHEGFIQSRLYPGYSVDFFDGCHQVVIGGSYATAPRLAERRSLRNYYQHNYPYAWVGARIAYDI</sequence>
<evidence type="ECO:0000256" key="1">
    <source>
        <dbReference type="ARBA" id="ARBA00022603"/>
    </source>
</evidence>
<dbReference type="Gene3D" id="3.40.50.150">
    <property type="entry name" value="Vaccinia Virus protein VP39"/>
    <property type="match status" value="1"/>
</dbReference>
<dbReference type="Proteomes" id="UP000015241">
    <property type="component" value="Unassembled WGS sequence"/>
</dbReference>
<dbReference type="FunCoup" id="S8E1F5">
    <property type="interactions" value="11"/>
</dbReference>
<dbReference type="GO" id="GO:0008168">
    <property type="term" value="F:methyltransferase activity"/>
    <property type="evidence" value="ECO:0007669"/>
    <property type="project" value="UniProtKB-KW"/>
</dbReference>
<feature type="domain" description="Histidine-specific methyltransferase SAM-dependent" evidence="5">
    <location>
        <begin position="235"/>
        <end position="409"/>
    </location>
</feature>
<proteinExistence type="predicted"/>
<accession>S8E1F5</accession>
<evidence type="ECO:0000313" key="7">
    <source>
        <dbReference type="Proteomes" id="UP000015241"/>
    </source>
</evidence>
<dbReference type="AlphaFoldDB" id="S8E1F5"/>
<dbReference type="HOGENOM" id="CLU_006921_0_1_1"/>
<evidence type="ECO:0008006" key="8">
    <source>
        <dbReference type="Google" id="ProtNLM"/>
    </source>
</evidence>
<dbReference type="InterPro" id="IPR016187">
    <property type="entry name" value="CTDL_fold"/>
</dbReference>
<keyword evidence="2" id="KW-0808">Transferase</keyword>
<protein>
    <recommendedName>
        <fullName evidence="8">DUF323 domain-containing protein</fullName>
    </recommendedName>
</protein>
<keyword evidence="1" id="KW-0489">Methyltransferase</keyword>
<evidence type="ECO:0000313" key="6">
    <source>
        <dbReference type="EMBL" id="EPS98617.1"/>
    </source>
</evidence>
<feature type="domain" description="Sulfatase-modifying factor enzyme-like" evidence="4">
    <location>
        <begin position="782"/>
        <end position="862"/>
    </location>
</feature>
<name>S8E1F5_FOMSC</name>
<dbReference type="OrthoDB" id="659at2759"/>
<organism evidence="6 7">
    <name type="scientific">Fomitopsis schrenkii</name>
    <name type="common">Brown rot fungus</name>
    <dbReference type="NCBI Taxonomy" id="2126942"/>
    <lineage>
        <taxon>Eukaryota</taxon>
        <taxon>Fungi</taxon>
        <taxon>Dikarya</taxon>
        <taxon>Basidiomycota</taxon>
        <taxon>Agaricomycotina</taxon>
        <taxon>Agaricomycetes</taxon>
        <taxon>Polyporales</taxon>
        <taxon>Fomitopsis</taxon>
    </lineage>
</organism>
<evidence type="ECO:0000259" key="4">
    <source>
        <dbReference type="Pfam" id="PF03781"/>
    </source>
</evidence>
<dbReference type="InterPro" id="IPR042095">
    <property type="entry name" value="SUMF_sf"/>
</dbReference>
<feature type="domain" description="Histidine-specific methyltransferase SAM-dependent" evidence="5">
    <location>
        <begin position="27"/>
        <end position="181"/>
    </location>
</feature>
<dbReference type="PANTHER" id="PTHR43397">
    <property type="entry name" value="ERGOTHIONEINE BIOSYNTHESIS PROTEIN 1"/>
    <property type="match status" value="1"/>
</dbReference>
<keyword evidence="7" id="KW-1185">Reference proteome</keyword>
<dbReference type="eggNOG" id="ENOG502QS9T">
    <property type="taxonomic scope" value="Eukaryota"/>
</dbReference>
<dbReference type="SUPFAM" id="SSF56436">
    <property type="entry name" value="C-type lectin-like"/>
    <property type="match status" value="1"/>
</dbReference>
<evidence type="ECO:0000256" key="2">
    <source>
        <dbReference type="ARBA" id="ARBA00022679"/>
    </source>
</evidence>
<dbReference type="InterPro" id="IPR029063">
    <property type="entry name" value="SAM-dependent_MTases_sf"/>
</dbReference>
<dbReference type="Pfam" id="PF03781">
    <property type="entry name" value="FGE-sulfatase"/>
    <property type="match status" value="2"/>
</dbReference>
<dbReference type="GO" id="GO:0032259">
    <property type="term" value="P:methylation"/>
    <property type="evidence" value="ECO:0007669"/>
    <property type="project" value="UniProtKB-KW"/>
</dbReference>
<evidence type="ECO:0000259" key="5">
    <source>
        <dbReference type="Pfam" id="PF10017"/>
    </source>
</evidence>
<dbReference type="InterPro" id="IPR019257">
    <property type="entry name" value="MeTrfase_dom"/>
</dbReference>
<dbReference type="InParanoid" id="S8E1F5"/>
<gene>
    <name evidence="6" type="ORF">FOMPIDRAFT_1042388</name>
</gene>
<dbReference type="Gene3D" id="3.90.1580.10">
    <property type="entry name" value="paralog of FGE (formylglycine-generating enzyme)"/>
    <property type="match status" value="1"/>
</dbReference>